<feature type="transmembrane region" description="Helical" evidence="9">
    <location>
        <begin position="158"/>
        <end position="179"/>
    </location>
</feature>
<keyword evidence="4 9" id="KW-1003">Cell membrane</keyword>
<evidence type="ECO:0000256" key="4">
    <source>
        <dbReference type="ARBA" id="ARBA00022475"/>
    </source>
</evidence>
<evidence type="ECO:0000313" key="10">
    <source>
        <dbReference type="EMBL" id="MRX53833.1"/>
    </source>
</evidence>
<evidence type="ECO:0000256" key="5">
    <source>
        <dbReference type="ARBA" id="ARBA00022573"/>
    </source>
</evidence>
<keyword evidence="11" id="KW-1185">Reference proteome</keyword>
<feature type="transmembrane region" description="Helical" evidence="9">
    <location>
        <begin position="82"/>
        <end position="100"/>
    </location>
</feature>
<dbReference type="Pfam" id="PF03186">
    <property type="entry name" value="CobD_Cbib"/>
    <property type="match status" value="1"/>
</dbReference>
<dbReference type="NCBIfam" id="TIGR00380">
    <property type="entry name" value="cobal_cbiB"/>
    <property type="match status" value="1"/>
</dbReference>
<comment type="pathway">
    <text evidence="2 9">Cofactor biosynthesis; adenosylcobalamin biosynthesis.</text>
</comment>
<dbReference type="EMBL" id="WKKF01000001">
    <property type="protein sequence ID" value="MRX53833.1"/>
    <property type="molecule type" value="Genomic_DNA"/>
</dbReference>
<evidence type="ECO:0000256" key="7">
    <source>
        <dbReference type="ARBA" id="ARBA00022989"/>
    </source>
</evidence>
<comment type="similarity">
    <text evidence="3 9">Belongs to the CobD/CbiB family.</text>
</comment>
<proteinExistence type="inferred from homology"/>
<evidence type="ECO:0000256" key="3">
    <source>
        <dbReference type="ARBA" id="ARBA00006263"/>
    </source>
</evidence>
<reference evidence="10 11" key="1">
    <citation type="submission" date="2019-11" db="EMBL/GenBank/DDBJ databases">
        <title>Bacillus idriensis genome.</title>
        <authorList>
            <person name="Konopka E.N."/>
            <person name="Newman J.D."/>
        </authorList>
    </citation>
    <scope>NUCLEOTIDE SEQUENCE [LARGE SCALE GENOMIC DNA]</scope>
    <source>
        <strain evidence="10 11">DSM 19097</strain>
    </source>
</reference>
<gene>
    <name evidence="9 10" type="primary">cobD</name>
    <name evidence="10" type="ORF">GJU41_07595</name>
</gene>
<keyword evidence="6 9" id="KW-0812">Transmembrane</keyword>
<dbReference type="GO" id="GO:0048472">
    <property type="term" value="F:threonine-phosphate decarboxylase activity"/>
    <property type="evidence" value="ECO:0007669"/>
    <property type="project" value="InterPro"/>
</dbReference>
<dbReference type="GO" id="GO:0005886">
    <property type="term" value="C:plasma membrane"/>
    <property type="evidence" value="ECO:0007669"/>
    <property type="project" value="UniProtKB-SubCell"/>
</dbReference>
<dbReference type="PANTHER" id="PTHR34308:SF1">
    <property type="entry name" value="COBALAMIN BIOSYNTHESIS PROTEIN CBIB"/>
    <property type="match status" value="1"/>
</dbReference>
<name>A0A6I2MDH8_9BACI</name>
<organism evidence="10 11">
    <name type="scientific">Metabacillus idriensis</name>
    <dbReference type="NCBI Taxonomy" id="324768"/>
    <lineage>
        <taxon>Bacteria</taxon>
        <taxon>Bacillati</taxon>
        <taxon>Bacillota</taxon>
        <taxon>Bacilli</taxon>
        <taxon>Bacillales</taxon>
        <taxon>Bacillaceae</taxon>
        <taxon>Metabacillus</taxon>
    </lineage>
</organism>
<accession>A0A6I2MDH8</accession>
<sequence length="320" mass="35139">MQSFDERTALLILLSVLLDLVIGDPKWLPHPVIFFGKVISTIEKAWNKGDRKKLKGIMLAGFLPFSVFIISLFLLKLLYAISYLLGIAIEIYLISTTIAIKGLRDAAMEVYHPLKSGDLAEARKKLGFIVGRDTDKLPSPEVVRGTVETVAENTVDAIISPLFFAIIGGAPLALAYRAVNTLDSMVGYKNERFIDFGFGPARLDDLLNLIPARICAGCMWTGSFFIKKMRRIHALSVTIKDAPKHPSPNGGWPEAMTAGLLGIQLGGVNVYGGIVSERARLGDPLEPLTFIHIKKAILIMNSAWILFLTGYLILFGLGRQ</sequence>
<evidence type="ECO:0000256" key="6">
    <source>
        <dbReference type="ARBA" id="ARBA00022692"/>
    </source>
</evidence>
<dbReference type="PANTHER" id="PTHR34308">
    <property type="entry name" value="COBALAMIN BIOSYNTHESIS PROTEIN CBIB"/>
    <property type="match status" value="1"/>
</dbReference>
<comment type="function">
    <text evidence="9">Converts cobyric acid to cobinamide by the addition of aminopropanol on the F carboxylic group.</text>
</comment>
<comment type="caution">
    <text evidence="9">Lacks conserved residue(s) required for the propagation of feature annotation.</text>
</comment>
<evidence type="ECO:0000256" key="8">
    <source>
        <dbReference type="ARBA" id="ARBA00023136"/>
    </source>
</evidence>
<feature type="transmembrane region" description="Helical" evidence="9">
    <location>
        <begin position="296"/>
        <end position="317"/>
    </location>
</feature>
<dbReference type="GO" id="GO:0015420">
    <property type="term" value="F:ABC-type vitamin B12 transporter activity"/>
    <property type="evidence" value="ECO:0007669"/>
    <property type="project" value="UniProtKB-UniRule"/>
</dbReference>
<evidence type="ECO:0000256" key="1">
    <source>
        <dbReference type="ARBA" id="ARBA00004651"/>
    </source>
</evidence>
<feature type="transmembrane region" description="Helical" evidence="9">
    <location>
        <begin position="56"/>
        <end position="75"/>
    </location>
</feature>
<dbReference type="InterPro" id="IPR004485">
    <property type="entry name" value="Cobalamin_biosynth_CobD/CbiB"/>
</dbReference>
<dbReference type="Proteomes" id="UP000441585">
    <property type="component" value="Unassembled WGS sequence"/>
</dbReference>
<evidence type="ECO:0000313" key="11">
    <source>
        <dbReference type="Proteomes" id="UP000441585"/>
    </source>
</evidence>
<evidence type="ECO:0000256" key="2">
    <source>
        <dbReference type="ARBA" id="ARBA00004953"/>
    </source>
</evidence>
<dbReference type="AlphaFoldDB" id="A0A6I2MDH8"/>
<keyword evidence="8 9" id="KW-0472">Membrane</keyword>
<dbReference type="RefSeq" id="WP_070877400.1">
    <property type="nucleotide sequence ID" value="NZ_CAJGAA010000001.1"/>
</dbReference>
<dbReference type="HAMAP" id="MF_00024">
    <property type="entry name" value="CobD_CbiB"/>
    <property type="match status" value="1"/>
</dbReference>
<keyword evidence="5 9" id="KW-0169">Cobalamin biosynthesis</keyword>
<dbReference type="UniPathway" id="UPA00148"/>
<dbReference type="GO" id="GO:0009236">
    <property type="term" value="P:cobalamin biosynthetic process"/>
    <property type="evidence" value="ECO:0007669"/>
    <property type="project" value="UniProtKB-UniRule"/>
</dbReference>
<comment type="subcellular location">
    <subcellularLocation>
        <location evidence="1 9">Cell membrane</location>
        <topology evidence="1 9">Multi-pass membrane protein</topology>
    </subcellularLocation>
</comment>
<evidence type="ECO:0000256" key="9">
    <source>
        <dbReference type="HAMAP-Rule" id="MF_00024"/>
    </source>
</evidence>
<protein>
    <recommendedName>
        <fullName evidence="9">Cobalamin biosynthesis protein CobD</fullName>
    </recommendedName>
</protein>
<keyword evidence="7 9" id="KW-1133">Transmembrane helix</keyword>
<comment type="caution">
    <text evidence="10">The sequence shown here is derived from an EMBL/GenBank/DDBJ whole genome shotgun (WGS) entry which is preliminary data.</text>
</comment>